<reference evidence="3" key="2">
    <citation type="submission" date="2015-01" db="EMBL/GenBank/DDBJ databases">
        <title>Evolutionary Origins and Diversification of the Mycorrhizal Mutualists.</title>
        <authorList>
            <consortium name="DOE Joint Genome Institute"/>
            <consortium name="Mycorrhizal Genomics Consortium"/>
            <person name="Kohler A."/>
            <person name="Kuo A."/>
            <person name="Nagy L.G."/>
            <person name="Floudas D."/>
            <person name="Copeland A."/>
            <person name="Barry K.W."/>
            <person name="Cichocki N."/>
            <person name="Veneault-Fourrey C."/>
            <person name="LaButti K."/>
            <person name="Lindquist E.A."/>
            <person name="Lipzen A."/>
            <person name="Lundell T."/>
            <person name="Morin E."/>
            <person name="Murat C."/>
            <person name="Riley R."/>
            <person name="Ohm R."/>
            <person name="Sun H."/>
            <person name="Tunlid A."/>
            <person name="Henrissat B."/>
            <person name="Grigoriev I.V."/>
            <person name="Hibbett D.S."/>
            <person name="Martin F."/>
        </authorList>
    </citation>
    <scope>NUCLEOTIDE SEQUENCE [LARGE SCALE GENOMIC DNA]</scope>
    <source>
        <strain evidence="3">UH-Slu-Lm8-n1</strain>
    </source>
</reference>
<keyword evidence="3" id="KW-1185">Reference proteome</keyword>
<dbReference type="Proteomes" id="UP000054485">
    <property type="component" value="Unassembled WGS sequence"/>
</dbReference>
<organism evidence="2 3">
    <name type="scientific">Suillus luteus UH-Slu-Lm8-n1</name>
    <dbReference type="NCBI Taxonomy" id="930992"/>
    <lineage>
        <taxon>Eukaryota</taxon>
        <taxon>Fungi</taxon>
        <taxon>Dikarya</taxon>
        <taxon>Basidiomycota</taxon>
        <taxon>Agaricomycotina</taxon>
        <taxon>Agaricomycetes</taxon>
        <taxon>Agaricomycetidae</taxon>
        <taxon>Boletales</taxon>
        <taxon>Suillineae</taxon>
        <taxon>Suillaceae</taxon>
        <taxon>Suillus</taxon>
    </lineage>
</organism>
<dbReference type="EMBL" id="KN835274">
    <property type="protein sequence ID" value="KIK41241.1"/>
    <property type="molecule type" value="Genomic_DNA"/>
</dbReference>
<protein>
    <submittedName>
        <fullName evidence="2">Uncharacterized protein</fullName>
    </submittedName>
</protein>
<name>A0A0D0AHB7_9AGAM</name>
<keyword evidence="1" id="KW-0812">Transmembrane</keyword>
<evidence type="ECO:0000256" key="1">
    <source>
        <dbReference type="SAM" id="Phobius"/>
    </source>
</evidence>
<reference evidence="2 3" key="1">
    <citation type="submission" date="2014-04" db="EMBL/GenBank/DDBJ databases">
        <authorList>
            <consortium name="DOE Joint Genome Institute"/>
            <person name="Kuo A."/>
            <person name="Ruytinx J."/>
            <person name="Rineau F."/>
            <person name="Colpaert J."/>
            <person name="Kohler A."/>
            <person name="Nagy L.G."/>
            <person name="Floudas D."/>
            <person name="Copeland A."/>
            <person name="Barry K.W."/>
            <person name="Cichocki N."/>
            <person name="Veneault-Fourrey C."/>
            <person name="LaButti K."/>
            <person name="Lindquist E.A."/>
            <person name="Lipzen A."/>
            <person name="Lundell T."/>
            <person name="Morin E."/>
            <person name="Murat C."/>
            <person name="Sun H."/>
            <person name="Tunlid A."/>
            <person name="Henrissat B."/>
            <person name="Grigoriev I.V."/>
            <person name="Hibbett D.S."/>
            <person name="Martin F."/>
            <person name="Nordberg H.P."/>
            <person name="Cantor M.N."/>
            <person name="Hua S.X."/>
        </authorList>
    </citation>
    <scope>NUCLEOTIDE SEQUENCE [LARGE SCALE GENOMIC DNA]</scope>
    <source>
        <strain evidence="2 3">UH-Slu-Lm8-n1</strain>
    </source>
</reference>
<sequence length="77" mass="8904">MNMRPRCHFLMLTVSVLNRHAIDQKHEETSAPPRISVLCYDLSRSASCPSWLSGLVFVSLEFIFIIPNWFLHDKIST</sequence>
<dbReference type="InParanoid" id="A0A0D0AHB7"/>
<gene>
    <name evidence="2" type="ORF">CY34DRAFT_218785</name>
</gene>
<proteinExistence type="predicted"/>
<keyword evidence="1" id="KW-0472">Membrane</keyword>
<keyword evidence="1" id="KW-1133">Transmembrane helix</keyword>
<evidence type="ECO:0000313" key="3">
    <source>
        <dbReference type="Proteomes" id="UP000054485"/>
    </source>
</evidence>
<evidence type="ECO:0000313" key="2">
    <source>
        <dbReference type="EMBL" id="KIK41241.1"/>
    </source>
</evidence>
<accession>A0A0D0AHB7</accession>
<dbReference type="HOGENOM" id="CLU_2639729_0_0_1"/>
<feature type="transmembrane region" description="Helical" evidence="1">
    <location>
        <begin position="51"/>
        <end position="71"/>
    </location>
</feature>
<dbReference type="AlphaFoldDB" id="A0A0D0AHB7"/>